<organism evidence="1 2">
    <name type="scientific">Puccinia graminis f. sp. tritici</name>
    <dbReference type="NCBI Taxonomy" id="56615"/>
    <lineage>
        <taxon>Eukaryota</taxon>
        <taxon>Fungi</taxon>
        <taxon>Dikarya</taxon>
        <taxon>Basidiomycota</taxon>
        <taxon>Pucciniomycotina</taxon>
        <taxon>Pucciniomycetes</taxon>
        <taxon>Pucciniales</taxon>
        <taxon>Pucciniaceae</taxon>
        <taxon>Puccinia</taxon>
    </lineage>
</organism>
<reference evidence="1 2" key="1">
    <citation type="submission" date="2019-05" db="EMBL/GenBank/DDBJ databases">
        <title>Emergence of the Ug99 lineage of the wheat stem rust pathogen through somatic hybridization.</title>
        <authorList>
            <person name="Li F."/>
            <person name="Upadhyaya N.M."/>
            <person name="Sperschneider J."/>
            <person name="Matny O."/>
            <person name="Nguyen-Phuc H."/>
            <person name="Mago R."/>
            <person name="Raley C."/>
            <person name="Miller M.E."/>
            <person name="Silverstein K.A.T."/>
            <person name="Henningsen E."/>
            <person name="Hirsch C.D."/>
            <person name="Visser B."/>
            <person name="Pretorius Z.A."/>
            <person name="Steffenson B.J."/>
            <person name="Schwessinger B."/>
            <person name="Dodds P.N."/>
            <person name="Figueroa M."/>
        </authorList>
    </citation>
    <scope>NUCLEOTIDE SEQUENCE [LARGE SCALE GENOMIC DNA]</scope>
    <source>
        <strain evidence="1">21-0</strain>
    </source>
</reference>
<dbReference type="EMBL" id="VSWC01000157">
    <property type="protein sequence ID" value="KAA1074595.1"/>
    <property type="molecule type" value="Genomic_DNA"/>
</dbReference>
<dbReference type="Proteomes" id="UP000324748">
    <property type="component" value="Unassembled WGS sequence"/>
</dbReference>
<accession>A0A5B0MCJ1</accession>
<gene>
    <name evidence="1" type="ORF">PGT21_012410</name>
</gene>
<proteinExistence type="predicted"/>
<protein>
    <submittedName>
        <fullName evidence="1">Uncharacterized protein</fullName>
    </submittedName>
</protein>
<evidence type="ECO:0000313" key="1">
    <source>
        <dbReference type="EMBL" id="KAA1074595.1"/>
    </source>
</evidence>
<sequence>MSTDLSQFHLCLPSIGLFFQDPGGFRTAQVVCSLSDLQASSSFPKLATSTGSRYHTCLVKLAKTKGLRLSS</sequence>
<evidence type="ECO:0000313" key="2">
    <source>
        <dbReference type="Proteomes" id="UP000324748"/>
    </source>
</evidence>
<comment type="caution">
    <text evidence="1">The sequence shown here is derived from an EMBL/GenBank/DDBJ whole genome shotgun (WGS) entry which is preliminary data.</text>
</comment>
<dbReference type="AlphaFoldDB" id="A0A5B0MCJ1"/>
<name>A0A5B0MCJ1_PUCGR</name>
<keyword evidence="2" id="KW-1185">Reference proteome</keyword>